<dbReference type="PATRIC" id="fig|1225564.3.peg.969"/>
<protein>
    <submittedName>
        <fullName evidence="3">Flagellar basal body rod protein FlgB</fullName>
    </submittedName>
</protein>
<comment type="caution">
    <text evidence="3">The sequence shown here is derived from an EMBL/GenBank/DDBJ whole genome shotgun (WGS) entry which is preliminary data.</text>
</comment>
<keyword evidence="3" id="KW-0966">Cell projection</keyword>
<dbReference type="STRING" id="1225564.AA309_03620"/>
<dbReference type="InterPro" id="IPR001444">
    <property type="entry name" value="Flag_bb_rod_N"/>
</dbReference>
<name>A0A0H1RGM1_9HYPH</name>
<keyword evidence="3" id="KW-0969">Cilium</keyword>
<evidence type="ECO:0000313" key="3">
    <source>
        <dbReference type="EMBL" id="KLK94340.1"/>
    </source>
</evidence>
<keyword evidence="4" id="KW-1185">Reference proteome</keyword>
<keyword evidence="3" id="KW-0282">Flagellum</keyword>
<evidence type="ECO:0000259" key="2">
    <source>
        <dbReference type="Pfam" id="PF00460"/>
    </source>
</evidence>
<dbReference type="NCBIfam" id="NF004653">
    <property type="entry name" value="PRK06003.1"/>
    <property type="match status" value="1"/>
</dbReference>
<dbReference type="AlphaFoldDB" id="A0A0H1RGM1"/>
<evidence type="ECO:0000313" key="4">
    <source>
        <dbReference type="Proteomes" id="UP000035489"/>
    </source>
</evidence>
<accession>A0A0H1RGM1</accession>
<sequence length="139" mass="15387">MHLYHECLEITVTSPVYLFDLASRQAQWLAARQSTISGNIANANTPGYRARDIEPFADVLDKTKLAMVATNGGHIGLDAARPEGTKVKKAETWDTVYSKNSVSLEQELIKAGEIDRQHSLNTSIVKAFHRMLMSSVRTA</sequence>
<dbReference type="OrthoDB" id="9788334at2"/>
<comment type="subcellular location">
    <subcellularLocation>
        <location evidence="1">Bacterial flagellum basal body</location>
    </subcellularLocation>
</comment>
<evidence type="ECO:0000256" key="1">
    <source>
        <dbReference type="ARBA" id="ARBA00004117"/>
    </source>
</evidence>
<organism evidence="3 4">
    <name type="scientific">Microvirga vignae</name>
    <dbReference type="NCBI Taxonomy" id="1225564"/>
    <lineage>
        <taxon>Bacteria</taxon>
        <taxon>Pseudomonadati</taxon>
        <taxon>Pseudomonadota</taxon>
        <taxon>Alphaproteobacteria</taxon>
        <taxon>Hyphomicrobiales</taxon>
        <taxon>Methylobacteriaceae</taxon>
        <taxon>Microvirga</taxon>
    </lineage>
</organism>
<dbReference type="EMBL" id="LCYG01000014">
    <property type="protein sequence ID" value="KLK94340.1"/>
    <property type="molecule type" value="Genomic_DNA"/>
</dbReference>
<feature type="domain" description="Flagellar basal body rod protein N-terminal" evidence="2">
    <location>
        <begin position="29"/>
        <end position="49"/>
    </location>
</feature>
<reference evidence="3 4" key="1">
    <citation type="submission" date="2015-05" db="EMBL/GenBank/DDBJ databases">
        <title>Draft genome sequence of Microvirga vignae strain BR3299, a novel nitrogen fixing bacteria isolated from Brazil semi-aired region.</title>
        <authorList>
            <person name="Zilli J.E."/>
            <person name="Passos S.R."/>
            <person name="Leite J."/>
            <person name="Baldani J.I."/>
            <person name="Xavier G.R."/>
            <person name="Rumjaneck N.G."/>
            <person name="Simoes-Araujo J.L."/>
        </authorList>
    </citation>
    <scope>NUCLEOTIDE SEQUENCE [LARGE SCALE GENOMIC DNA]</scope>
    <source>
        <strain evidence="3 4">BR3299</strain>
    </source>
</reference>
<dbReference type="Proteomes" id="UP000035489">
    <property type="component" value="Unassembled WGS sequence"/>
</dbReference>
<proteinExistence type="predicted"/>
<dbReference type="GO" id="GO:0009425">
    <property type="term" value="C:bacterial-type flagellum basal body"/>
    <property type="evidence" value="ECO:0007669"/>
    <property type="project" value="UniProtKB-SubCell"/>
</dbReference>
<dbReference type="Pfam" id="PF00460">
    <property type="entry name" value="Flg_bb_rod"/>
    <property type="match status" value="1"/>
</dbReference>
<gene>
    <name evidence="3" type="primary">flgB</name>
    <name evidence="3" type="ORF">AA309_03620</name>
</gene>